<comment type="caution">
    <text evidence="3">The sequence shown here is derived from an EMBL/GenBank/DDBJ whole genome shotgun (WGS) entry which is preliminary data.</text>
</comment>
<dbReference type="InterPro" id="IPR006016">
    <property type="entry name" value="UspA"/>
</dbReference>
<proteinExistence type="inferred from homology"/>
<comment type="similarity">
    <text evidence="1">Belongs to the universal stress protein A family.</text>
</comment>
<sequence>MGSGTSRVLVCYDGSVPAAAAIEVAATLLPDAFAVVTVAWTPPYASDPVRHRLRRDTDSIDDFVAAIEREGAAEAHRLAAMGVTVAAAHGWKAEPLVERAFGGEGLHLVQAAERVGADLIVTGARGLGGARAVFGSVSDVIVHYASCPVLVVPHPLLQPERSALPDGPVVVGWDGSVGSDAALEVAGKLFPHHHVVPVLVDDGDAPSGRTPERLTRLPRTGFVAEHGRAIAAALSGQARAERAALLTVGSLGRSALLEIVLGSVTMAVLHHAGRPVLVVPHRGTGR</sequence>
<accession>A0A2T0KER6</accession>
<protein>
    <submittedName>
        <fullName evidence="3">Nucleotide-binding universal stress UspA family protein</fullName>
    </submittedName>
</protein>
<evidence type="ECO:0000259" key="2">
    <source>
        <dbReference type="Pfam" id="PF00582"/>
    </source>
</evidence>
<dbReference type="AlphaFoldDB" id="A0A2T0KER6"/>
<dbReference type="SUPFAM" id="SSF52402">
    <property type="entry name" value="Adenine nucleotide alpha hydrolases-like"/>
    <property type="match status" value="2"/>
</dbReference>
<dbReference type="OrthoDB" id="3473874at2"/>
<dbReference type="Gene3D" id="3.40.50.12370">
    <property type="match status" value="1"/>
</dbReference>
<dbReference type="Proteomes" id="UP000239415">
    <property type="component" value="Unassembled WGS sequence"/>
</dbReference>
<dbReference type="CDD" id="cd00293">
    <property type="entry name" value="USP-like"/>
    <property type="match status" value="1"/>
</dbReference>
<feature type="domain" description="UspA" evidence="2">
    <location>
        <begin position="6"/>
        <end position="153"/>
    </location>
</feature>
<evidence type="ECO:0000313" key="4">
    <source>
        <dbReference type="Proteomes" id="UP000239415"/>
    </source>
</evidence>
<dbReference type="Pfam" id="PF00582">
    <property type="entry name" value="Usp"/>
    <property type="match status" value="2"/>
</dbReference>
<dbReference type="Gene3D" id="3.40.50.620">
    <property type="entry name" value="HUPs"/>
    <property type="match status" value="1"/>
</dbReference>
<evidence type="ECO:0000313" key="3">
    <source>
        <dbReference type="EMBL" id="PRX21876.1"/>
    </source>
</evidence>
<reference evidence="3 4" key="1">
    <citation type="submission" date="2018-03" db="EMBL/GenBank/DDBJ databases">
        <title>Genomic Encyclopedia of Archaeal and Bacterial Type Strains, Phase II (KMG-II): from individual species to whole genera.</title>
        <authorList>
            <person name="Goeker M."/>
        </authorList>
    </citation>
    <scope>NUCLEOTIDE SEQUENCE [LARGE SCALE GENOMIC DNA]</scope>
    <source>
        <strain evidence="3 4">DSM 43146</strain>
    </source>
</reference>
<organism evidence="3 4">
    <name type="scientific">Actinoplanes italicus</name>
    <dbReference type="NCBI Taxonomy" id="113567"/>
    <lineage>
        <taxon>Bacteria</taxon>
        <taxon>Bacillati</taxon>
        <taxon>Actinomycetota</taxon>
        <taxon>Actinomycetes</taxon>
        <taxon>Micromonosporales</taxon>
        <taxon>Micromonosporaceae</taxon>
        <taxon>Actinoplanes</taxon>
    </lineage>
</organism>
<dbReference type="PANTHER" id="PTHR31964">
    <property type="entry name" value="ADENINE NUCLEOTIDE ALPHA HYDROLASES-LIKE SUPERFAMILY PROTEIN"/>
    <property type="match status" value="1"/>
</dbReference>
<dbReference type="PANTHER" id="PTHR31964:SF113">
    <property type="entry name" value="USPA DOMAIN-CONTAINING PROTEIN"/>
    <property type="match status" value="1"/>
</dbReference>
<dbReference type="RefSeq" id="WP_106318347.1">
    <property type="nucleotide sequence ID" value="NZ_BOMO01000037.1"/>
</dbReference>
<dbReference type="InterPro" id="IPR014729">
    <property type="entry name" value="Rossmann-like_a/b/a_fold"/>
</dbReference>
<dbReference type="PRINTS" id="PR01438">
    <property type="entry name" value="UNVRSLSTRESS"/>
</dbReference>
<evidence type="ECO:0000256" key="1">
    <source>
        <dbReference type="ARBA" id="ARBA00008791"/>
    </source>
</evidence>
<name>A0A2T0KER6_9ACTN</name>
<keyword evidence="4" id="KW-1185">Reference proteome</keyword>
<gene>
    <name evidence="3" type="ORF">CLV67_10553</name>
</gene>
<feature type="domain" description="UspA" evidence="2">
    <location>
        <begin position="228"/>
        <end position="280"/>
    </location>
</feature>
<dbReference type="InterPro" id="IPR006015">
    <property type="entry name" value="Universal_stress_UspA"/>
</dbReference>
<dbReference type="EMBL" id="PVMZ01000005">
    <property type="protein sequence ID" value="PRX21876.1"/>
    <property type="molecule type" value="Genomic_DNA"/>
</dbReference>